<dbReference type="EMBL" id="JANHOG010000062">
    <property type="protein sequence ID" value="KAJ3558858.1"/>
    <property type="molecule type" value="Genomic_DNA"/>
</dbReference>
<organism evidence="1 2">
    <name type="scientific">Phlebia brevispora</name>
    <dbReference type="NCBI Taxonomy" id="194682"/>
    <lineage>
        <taxon>Eukaryota</taxon>
        <taxon>Fungi</taxon>
        <taxon>Dikarya</taxon>
        <taxon>Basidiomycota</taxon>
        <taxon>Agaricomycotina</taxon>
        <taxon>Agaricomycetes</taxon>
        <taxon>Polyporales</taxon>
        <taxon>Meruliaceae</taxon>
        <taxon>Phlebia</taxon>
    </lineage>
</organism>
<evidence type="ECO:0000313" key="1">
    <source>
        <dbReference type="EMBL" id="KAJ3558858.1"/>
    </source>
</evidence>
<reference evidence="1" key="1">
    <citation type="submission" date="2022-07" db="EMBL/GenBank/DDBJ databases">
        <title>Genome Sequence of Phlebia brevispora.</title>
        <authorList>
            <person name="Buettner E."/>
        </authorList>
    </citation>
    <scope>NUCLEOTIDE SEQUENCE</scope>
    <source>
        <strain evidence="1">MPL23</strain>
    </source>
</reference>
<keyword evidence="2" id="KW-1185">Reference proteome</keyword>
<sequence length="265" mass="29758">MESPLCTPSPTATTFEFPGEDSSSEHTSRFSYELLTLLQYARFLPAPYDGSEDHKDLESEDQEARPPSPDNYPHQQHTPESRKKFCQVFRLQHRPEWLEPLAKRVGIDTSRRNWLAKFLDEGHKQSKPRNARSAADDVSSKPSSSSPQFPSPSSSPSLSSSTSSTSSTSPISSLSSSSTGERQKIKYTREEILQVFQSQKLEPVMDEVWIDATQKGRLDELVDLSRKEHQVSKASCSTQIVPTAHCRPYFNLTTLPPFPSGKAPW</sequence>
<name>A0ACC1TEF7_9APHY</name>
<comment type="caution">
    <text evidence="1">The sequence shown here is derived from an EMBL/GenBank/DDBJ whole genome shotgun (WGS) entry which is preliminary data.</text>
</comment>
<gene>
    <name evidence="1" type="ORF">NM688_g679</name>
</gene>
<accession>A0ACC1TEF7</accession>
<protein>
    <submittedName>
        <fullName evidence="1">Uncharacterized protein</fullName>
    </submittedName>
</protein>
<evidence type="ECO:0000313" key="2">
    <source>
        <dbReference type="Proteomes" id="UP001148662"/>
    </source>
</evidence>
<dbReference type="Proteomes" id="UP001148662">
    <property type="component" value="Unassembled WGS sequence"/>
</dbReference>
<proteinExistence type="predicted"/>